<feature type="transmembrane region" description="Helical" evidence="7">
    <location>
        <begin position="37"/>
        <end position="58"/>
    </location>
</feature>
<dbReference type="GO" id="GO:0016413">
    <property type="term" value="F:O-acetyltransferase activity"/>
    <property type="evidence" value="ECO:0007669"/>
    <property type="project" value="TreeGrafter"/>
</dbReference>
<keyword evidence="5 7" id="KW-1133">Transmembrane helix</keyword>
<feature type="transmembrane region" description="Helical" evidence="7">
    <location>
        <begin position="153"/>
        <end position="174"/>
    </location>
</feature>
<dbReference type="AlphaFoldDB" id="A0A6I2MGX6"/>
<keyword evidence="3" id="KW-1003">Cell membrane</keyword>
<feature type="domain" description="Acyltransferase 3" evidence="8">
    <location>
        <begin position="11"/>
        <end position="329"/>
    </location>
</feature>
<accession>A0A6I2MGX6</accession>
<keyword evidence="10" id="KW-1185">Reference proteome</keyword>
<dbReference type="GO" id="GO:0009246">
    <property type="term" value="P:enterobacterial common antigen biosynthetic process"/>
    <property type="evidence" value="ECO:0007669"/>
    <property type="project" value="TreeGrafter"/>
</dbReference>
<feature type="transmembrane region" description="Helical" evidence="7">
    <location>
        <begin position="123"/>
        <end position="141"/>
    </location>
</feature>
<dbReference type="EMBL" id="WKKF01000003">
    <property type="protein sequence ID" value="MRX55043.1"/>
    <property type="molecule type" value="Genomic_DNA"/>
</dbReference>
<evidence type="ECO:0000313" key="9">
    <source>
        <dbReference type="EMBL" id="MRX55043.1"/>
    </source>
</evidence>
<dbReference type="PANTHER" id="PTHR40074:SF2">
    <property type="entry name" value="O-ACETYLTRANSFERASE WECH"/>
    <property type="match status" value="1"/>
</dbReference>
<evidence type="ECO:0000256" key="6">
    <source>
        <dbReference type="ARBA" id="ARBA00023136"/>
    </source>
</evidence>
<dbReference type="RefSeq" id="WP_070879614.1">
    <property type="nucleotide sequence ID" value="NZ_CAJGAA010000004.1"/>
</dbReference>
<evidence type="ECO:0000256" key="7">
    <source>
        <dbReference type="SAM" id="Phobius"/>
    </source>
</evidence>
<evidence type="ECO:0000256" key="4">
    <source>
        <dbReference type="ARBA" id="ARBA00022692"/>
    </source>
</evidence>
<organism evidence="9 10">
    <name type="scientific">Metabacillus idriensis</name>
    <dbReference type="NCBI Taxonomy" id="324768"/>
    <lineage>
        <taxon>Bacteria</taxon>
        <taxon>Bacillati</taxon>
        <taxon>Bacillota</taxon>
        <taxon>Bacilli</taxon>
        <taxon>Bacillales</taxon>
        <taxon>Bacillaceae</taxon>
        <taxon>Metabacillus</taxon>
    </lineage>
</organism>
<proteinExistence type="inferred from homology"/>
<reference evidence="9 10" key="1">
    <citation type="submission" date="2019-11" db="EMBL/GenBank/DDBJ databases">
        <title>Bacillus idriensis genome.</title>
        <authorList>
            <person name="Konopka E.N."/>
            <person name="Newman J.D."/>
        </authorList>
    </citation>
    <scope>NUCLEOTIDE SEQUENCE [LARGE SCALE GENOMIC DNA]</scope>
    <source>
        <strain evidence="9 10">DSM 19097</strain>
    </source>
</reference>
<dbReference type="InterPro" id="IPR002656">
    <property type="entry name" value="Acyl_transf_3_dom"/>
</dbReference>
<evidence type="ECO:0000313" key="10">
    <source>
        <dbReference type="Proteomes" id="UP000441585"/>
    </source>
</evidence>
<evidence type="ECO:0000256" key="3">
    <source>
        <dbReference type="ARBA" id="ARBA00022475"/>
    </source>
</evidence>
<feature type="transmembrane region" description="Helical" evidence="7">
    <location>
        <begin position="12"/>
        <end position="31"/>
    </location>
</feature>
<keyword evidence="6 7" id="KW-0472">Membrane</keyword>
<comment type="similarity">
    <text evidence="2">Belongs to the acyltransferase 3 family.</text>
</comment>
<evidence type="ECO:0000256" key="1">
    <source>
        <dbReference type="ARBA" id="ARBA00004651"/>
    </source>
</evidence>
<evidence type="ECO:0000259" key="8">
    <source>
        <dbReference type="Pfam" id="PF01757"/>
    </source>
</evidence>
<dbReference type="Proteomes" id="UP000441585">
    <property type="component" value="Unassembled WGS sequence"/>
</dbReference>
<dbReference type="PANTHER" id="PTHR40074">
    <property type="entry name" value="O-ACETYLTRANSFERASE WECH"/>
    <property type="match status" value="1"/>
</dbReference>
<gene>
    <name evidence="9" type="ORF">GJU41_13760</name>
</gene>
<evidence type="ECO:0000256" key="5">
    <source>
        <dbReference type="ARBA" id="ARBA00022989"/>
    </source>
</evidence>
<comment type="caution">
    <text evidence="9">The sequence shown here is derived from an EMBL/GenBank/DDBJ whole genome shotgun (WGS) entry which is preliminary data.</text>
</comment>
<feature type="transmembrane region" description="Helical" evidence="7">
    <location>
        <begin position="186"/>
        <end position="209"/>
    </location>
</feature>
<protein>
    <submittedName>
        <fullName evidence="9">Acyltransferase family protein</fullName>
    </submittedName>
</protein>
<keyword evidence="4 7" id="KW-0812">Transmembrane</keyword>
<evidence type="ECO:0000256" key="2">
    <source>
        <dbReference type="ARBA" id="ARBA00007400"/>
    </source>
</evidence>
<feature type="transmembrane region" description="Helical" evidence="7">
    <location>
        <begin position="221"/>
        <end position="237"/>
    </location>
</feature>
<dbReference type="Pfam" id="PF01757">
    <property type="entry name" value="Acyl_transf_3"/>
    <property type="match status" value="1"/>
</dbReference>
<feature type="transmembrane region" description="Helical" evidence="7">
    <location>
        <begin position="287"/>
        <end position="309"/>
    </location>
</feature>
<keyword evidence="9" id="KW-0808">Transferase</keyword>
<feature type="transmembrane region" description="Helical" evidence="7">
    <location>
        <begin position="315"/>
        <end position="333"/>
    </location>
</feature>
<comment type="subcellular location">
    <subcellularLocation>
        <location evidence="1">Cell membrane</location>
        <topology evidence="1">Multi-pass membrane protein</topology>
    </subcellularLocation>
</comment>
<dbReference type="GO" id="GO:0005886">
    <property type="term" value="C:plasma membrane"/>
    <property type="evidence" value="ECO:0007669"/>
    <property type="project" value="UniProtKB-SubCell"/>
</dbReference>
<keyword evidence="9" id="KW-0012">Acyltransferase</keyword>
<sequence>MQKNLINEIFILRTFACMSILLLHSLARGFLDENDMVTMFSLLLTFGTPTFVFISEFILSRTYRDSLPSAFWSKRVKYVILPYLIFGTFYAIVKGFEQTLVTGEPFIQAAGQLWWRHLLLGDFHGYFILVILQFYVLHYFLDKYLKNMNPIKVICTCLVINLLYLGFFNFVQPYPNEIGIYIWEKFYWIPFLGWIFYFSIAYYCGRYYSTFINQLKKHSKIVILAPLLLGVACIYLYETNIITSFSSKRIDMLFFSTSLIISLYYLSLKIRQVPKIIILISQFSFGIYLFHPLFMAIMAIGFNLIPWIADPITKTISYFMGSLVLSIISTYLFNRIPYGHFFSGKIGVGLKPIKQSKTVPIPPKTAEGKI</sequence>
<feature type="transmembrane region" description="Helical" evidence="7">
    <location>
        <begin position="249"/>
        <end position="266"/>
    </location>
</feature>
<feature type="transmembrane region" description="Helical" evidence="7">
    <location>
        <begin position="78"/>
        <end position="96"/>
    </location>
</feature>
<name>A0A6I2MGX6_9BACI</name>